<sequence length="103" mass="11918">MKTVLCRKWARAVQSFRTRRGSSLIRLEVGWPWGEMSVNWLPFGCCVRLQRAQRWRRRGGARIEVRGESEELRNSFIIFFSPRHASCLLKLLVGMGKKALAVA</sequence>
<evidence type="ECO:0000313" key="2">
    <source>
        <dbReference type="Proteomes" id="UP000281406"/>
    </source>
</evidence>
<dbReference type="AlphaFoldDB" id="A0A3N0XK98"/>
<gene>
    <name evidence="1" type="ORF">DPX16_7734</name>
</gene>
<proteinExistence type="predicted"/>
<protein>
    <submittedName>
        <fullName evidence="1">Uncharacterized protein</fullName>
    </submittedName>
</protein>
<evidence type="ECO:0000313" key="1">
    <source>
        <dbReference type="EMBL" id="ROI46616.1"/>
    </source>
</evidence>
<comment type="caution">
    <text evidence="1">The sequence shown here is derived from an EMBL/GenBank/DDBJ whole genome shotgun (WGS) entry which is preliminary data.</text>
</comment>
<dbReference type="EMBL" id="RJVU01071502">
    <property type="protein sequence ID" value="ROI46616.1"/>
    <property type="molecule type" value="Genomic_DNA"/>
</dbReference>
<organism evidence="1 2">
    <name type="scientific">Anabarilius grahami</name>
    <name type="common">Kanglang fish</name>
    <name type="synonym">Barilius grahami</name>
    <dbReference type="NCBI Taxonomy" id="495550"/>
    <lineage>
        <taxon>Eukaryota</taxon>
        <taxon>Metazoa</taxon>
        <taxon>Chordata</taxon>
        <taxon>Craniata</taxon>
        <taxon>Vertebrata</taxon>
        <taxon>Euteleostomi</taxon>
        <taxon>Actinopterygii</taxon>
        <taxon>Neopterygii</taxon>
        <taxon>Teleostei</taxon>
        <taxon>Ostariophysi</taxon>
        <taxon>Cypriniformes</taxon>
        <taxon>Xenocyprididae</taxon>
        <taxon>Xenocypridinae</taxon>
        <taxon>Xenocypridinae incertae sedis</taxon>
        <taxon>Anabarilius</taxon>
    </lineage>
</organism>
<dbReference type="Proteomes" id="UP000281406">
    <property type="component" value="Unassembled WGS sequence"/>
</dbReference>
<name>A0A3N0XK98_ANAGA</name>
<keyword evidence="2" id="KW-1185">Reference proteome</keyword>
<reference evidence="1 2" key="1">
    <citation type="submission" date="2018-10" db="EMBL/GenBank/DDBJ databases">
        <title>Genome assembly for a Yunnan-Guizhou Plateau 3E fish, Anabarilius grahami (Regan), and its evolutionary and genetic applications.</title>
        <authorList>
            <person name="Jiang W."/>
        </authorList>
    </citation>
    <scope>NUCLEOTIDE SEQUENCE [LARGE SCALE GENOMIC DNA]</scope>
    <source>
        <strain evidence="1">AG-KIZ</strain>
        <tissue evidence="1">Muscle</tissue>
    </source>
</reference>
<accession>A0A3N0XK98</accession>